<feature type="transmembrane region" description="Helical" evidence="1">
    <location>
        <begin position="88"/>
        <end position="115"/>
    </location>
</feature>
<keyword evidence="1" id="KW-0812">Transmembrane</keyword>
<evidence type="ECO:0000313" key="4">
    <source>
        <dbReference type="Proteomes" id="UP000813672"/>
    </source>
</evidence>
<protein>
    <submittedName>
        <fullName evidence="3">Tripartite tricarboxylate transporter TctB family protein</fullName>
    </submittedName>
</protein>
<evidence type="ECO:0000313" key="3">
    <source>
        <dbReference type="EMBL" id="MCE8539833.1"/>
    </source>
</evidence>
<dbReference type="Proteomes" id="UP000813672">
    <property type="component" value="Unassembled WGS sequence"/>
</dbReference>
<reference evidence="3" key="1">
    <citation type="journal article" date="2021" name="Environ. Microbiol.">
        <title>Cryptic niche differentiation of novel sediment ecotypes of Rugeria pomeroyi correlates with nitrate respiration.</title>
        <authorList>
            <person name="Lin X."/>
            <person name="McNichol J."/>
            <person name="Chu X."/>
            <person name="Qian Y."/>
            <person name="Luo H."/>
        </authorList>
    </citation>
    <scope>NUCLEOTIDE SEQUENCE</scope>
    <source>
        <strain evidence="3">SZCCDBB064</strain>
    </source>
</reference>
<feature type="transmembrane region" description="Helical" evidence="1">
    <location>
        <begin position="47"/>
        <end position="68"/>
    </location>
</feature>
<dbReference type="Pfam" id="PF07331">
    <property type="entry name" value="TctB"/>
    <property type="match status" value="1"/>
</dbReference>
<gene>
    <name evidence="3" type="ORF">KBY27_20415</name>
</gene>
<feature type="transmembrane region" description="Helical" evidence="1">
    <location>
        <begin position="127"/>
        <end position="145"/>
    </location>
</feature>
<keyword evidence="1" id="KW-0472">Membrane</keyword>
<proteinExistence type="predicted"/>
<accession>A0A9Q3ZP43</accession>
<sequence length="164" mass="18069">MALDRWIALVILMICLAYGYAAFFTMDAGLAPFMKRNPIWPSTFPKILSVLAVLTALTVLLGIERGAAEPKPMEINYRRLTEYKLGQALMLLALMVAYALLLRPFGFLLSTLAFLTIGSLILGERRLHILLPVAAIAAGLVWYLVQEVLGIFLSPWPAFMANGG</sequence>
<feature type="domain" description="DUF1468" evidence="2">
    <location>
        <begin position="6"/>
        <end position="153"/>
    </location>
</feature>
<dbReference type="RefSeq" id="WP_234221783.1">
    <property type="nucleotide sequence ID" value="NZ_JAGQAF010000017.1"/>
</dbReference>
<organism evidence="3 4">
    <name type="scientific">Ruegeria pomeroyi</name>
    <dbReference type="NCBI Taxonomy" id="89184"/>
    <lineage>
        <taxon>Bacteria</taxon>
        <taxon>Pseudomonadati</taxon>
        <taxon>Pseudomonadota</taxon>
        <taxon>Alphaproteobacteria</taxon>
        <taxon>Rhodobacterales</taxon>
        <taxon>Roseobacteraceae</taxon>
        <taxon>Ruegeria</taxon>
    </lineage>
</organism>
<dbReference type="EMBL" id="JAGQAF010000017">
    <property type="protein sequence ID" value="MCE8539833.1"/>
    <property type="molecule type" value="Genomic_DNA"/>
</dbReference>
<comment type="caution">
    <text evidence="3">The sequence shown here is derived from an EMBL/GenBank/DDBJ whole genome shotgun (WGS) entry which is preliminary data.</text>
</comment>
<keyword evidence="1" id="KW-1133">Transmembrane helix</keyword>
<evidence type="ECO:0000259" key="2">
    <source>
        <dbReference type="Pfam" id="PF07331"/>
    </source>
</evidence>
<feature type="transmembrane region" description="Helical" evidence="1">
    <location>
        <begin position="6"/>
        <end position="26"/>
    </location>
</feature>
<dbReference type="InterPro" id="IPR009936">
    <property type="entry name" value="DUF1468"/>
</dbReference>
<name>A0A9Q3ZP43_9RHOB</name>
<evidence type="ECO:0000256" key="1">
    <source>
        <dbReference type="SAM" id="Phobius"/>
    </source>
</evidence>
<dbReference type="AlphaFoldDB" id="A0A9Q3ZP43"/>